<feature type="region of interest" description="Disordered" evidence="6">
    <location>
        <begin position="51"/>
        <end position="116"/>
    </location>
</feature>
<dbReference type="GO" id="GO:0006351">
    <property type="term" value="P:DNA-templated transcription"/>
    <property type="evidence" value="ECO:0007669"/>
    <property type="project" value="InterPro"/>
</dbReference>
<comment type="caution">
    <text evidence="8">The sequence shown here is derived from an EMBL/GenBank/DDBJ whole genome shotgun (WGS) entry which is preliminary data.</text>
</comment>
<evidence type="ECO:0000256" key="6">
    <source>
        <dbReference type="SAM" id="MobiDB-lite"/>
    </source>
</evidence>
<feature type="compositionally biased region" description="Basic residues" evidence="6">
    <location>
        <begin position="51"/>
        <end position="60"/>
    </location>
</feature>
<gene>
    <name evidence="8" type="ORF">FE257_012970</name>
</gene>
<name>A0AAD4CFK4_ASPNN</name>
<reference evidence="8" key="2">
    <citation type="submission" date="2020-02" db="EMBL/GenBank/DDBJ databases">
        <authorList>
            <person name="Gilchrist C.L.M."/>
            <person name="Chooi Y.-H."/>
        </authorList>
    </citation>
    <scope>NUCLEOTIDE SEQUENCE</scope>
    <source>
        <strain evidence="8">MST-FP2251</strain>
    </source>
</reference>
<dbReference type="CDD" id="cd00067">
    <property type="entry name" value="GAL4"/>
    <property type="match status" value="1"/>
</dbReference>
<dbReference type="Proteomes" id="UP001194746">
    <property type="component" value="Unassembled WGS sequence"/>
</dbReference>
<dbReference type="SMART" id="SM00906">
    <property type="entry name" value="Fungal_trans"/>
    <property type="match status" value="1"/>
</dbReference>
<evidence type="ECO:0000256" key="1">
    <source>
        <dbReference type="ARBA" id="ARBA00022833"/>
    </source>
</evidence>
<feature type="compositionally biased region" description="Polar residues" evidence="6">
    <location>
        <begin position="85"/>
        <end position="113"/>
    </location>
</feature>
<keyword evidence="9" id="KW-1185">Reference proteome</keyword>
<reference evidence="8" key="1">
    <citation type="journal article" date="2019" name="Beilstein J. Org. Chem.">
        <title>Nanangenines: drimane sesquiterpenoids as the dominant metabolite cohort of a novel Australian fungus, Aspergillus nanangensis.</title>
        <authorList>
            <person name="Lacey H.J."/>
            <person name="Gilchrist C.L.M."/>
            <person name="Crombie A."/>
            <person name="Kalaitzis J.A."/>
            <person name="Vuong D."/>
            <person name="Rutledge P.J."/>
            <person name="Turner P."/>
            <person name="Pitt J.I."/>
            <person name="Lacey E."/>
            <person name="Chooi Y.H."/>
            <person name="Piggott A.M."/>
        </authorList>
    </citation>
    <scope>NUCLEOTIDE SEQUENCE</scope>
    <source>
        <strain evidence="8">MST-FP2251</strain>
    </source>
</reference>
<protein>
    <recommendedName>
        <fullName evidence="7">Zn(2)-C6 fungal-type domain-containing protein</fullName>
    </recommendedName>
</protein>
<dbReference type="PANTHER" id="PTHR47171">
    <property type="entry name" value="FARA-RELATED"/>
    <property type="match status" value="1"/>
</dbReference>
<accession>A0AAD4CFK4</accession>
<evidence type="ECO:0000313" key="9">
    <source>
        <dbReference type="Proteomes" id="UP001194746"/>
    </source>
</evidence>
<dbReference type="GO" id="GO:0003677">
    <property type="term" value="F:DNA binding"/>
    <property type="evidence" value="ECO:0007669"/>
    <property type="project" value="UniProtKB-KW"/>
</dbReference>
<evidence type="ECO:0000256" key="2">
    <source>
        <dbReference type="ARBA" id="ARBA00023015"/>
    </source>
</evidence>
<dbReference type="EMBL" id="VCAU01000097">
    <property type="protein sequence ID" value="KAF9885353.1"/>
    <property type="molecule type" value="Genomic_DNA"/>
</dbReference>
<keyword evidence="1" id="KW-0862">Zinc</keyword>
<dbReference type="InterPro" id="IPR001138">
    <property type="entry name" value="Zn2Cys6_DnaBD"/>
</dbReference>
<dbReference type="Pfam" id="PF00172">
    <property type="entry name" value="Zn_clus"/>
    <property type="match status" value="1"/>
</dbReference>
<keyword evidence="3" id="KW-0238">DNA-binding</keyword>
<proteinExistence type="predicted"/>
<dbReference type="GO" id="GO:0000981">
    <property type="term" value="F:DNA-binding transcription factor activity, RNA polymerase II-specific"/>
    <property type="evidence" value="ECO:0007669"/>
    <property type="project" value="InterPro"/>
</dbReference>
<dbReference type="CDD" id="cd12148">
    <property type="entry name" value="fungal_TF_MHR"/>
    <property type="match status" value="1"/>
</dbReference>
<keyword evidence="2" id="KW-0805">Transcription regulation</keyword>
<dbReference type="InterPro" id="IPR007219">
    <property type="entry name" value="XnlR_reg_dom"/>
</dbReference>
<sequence length="665" mass="75043">MVTCPAPPRCRAKRACCRCNARRVKCNVVESNPCENCIKANAPCKVIESRRGKHLRKTSKRTGNNTPPRTVRAVDASSPGAAPVPTTTHNSPVARNESVTTPFPRAANTTPAQETERDGDALFLGESATLQFVYQNENGLTDRPSPEENARLEYPIPKTLQLESIVSDWEQDRLQKRLQYLRGEGVFNLPAASTGELLWNAYFRWFHPCFPVVDRVDVLAKYAANTLSPLLCYAAFSVAAAHCDEQALRETGLASRQEARYLFYNKAKDIYDVDYETDKMTVIQSLFLMSFWRSGQLLDKHTRHWLGVCINLAQSRAMHRCMGNLSTDEARLRRCIWWSIYTRERQASAALGVPNRIRDNDCDIEPVRESDLAEAVSPKLGAQVIPEQTPEQVSYIIEMSKLAQLLGAAIDNEYSPTCSTNKRTAQSHIMEKLLEWEHQLPEHMSSRPRLDRRLDMHTIMLYLAFNNTVILLFRNTYLRSGGADEDSPGGIAFRAACSTSILVEDMLSRRLMRHGDIHLINSLFNALCVHVVHIRRSEGTVRSIAEHRARLCLIGLHELQITWQVTVWGLQRHLFFQALDPTTARRLQIDDHEPSADRDLDTWVFNPLDLSQPGPEELSLTDHEFGNIAESSTAGFFGDECTLGQLPWPWSIEGAGEFLNGPSEV</sequence>
<keyword evidence="4" id="KW-0804">Transcription</keyword>
<dbReference type="Pfam" id="PF04082">
    <property type="entry name" value="Fungal_trans"/>
    <property type="match status" value="1"/>
</dbReference>
<evidence type="ECO:0000256" key="5">
    <source>
        <dbReference type="ARBA" id="ARBA00023242"/>
    </source>
</evidence>
<evidence type="ECO:0000256" key="3">
    <source>
        <dbReference type="ARBA" id="ARBA00023125"/>
    </source>
</evidence>
<dbReference type="GO" id="GO:0008270">
    <property type="term" value="F:zinc ion binding"/>
    <property type="evidence" value="ECO:0007669"/>
    <property type="project" value="InterPro"/>
</dbReference>
<dbReference type="PANTHER" id="PTHR47171:SF1">
    <property type="entry name" value="ZN(II)2CYS6 TRANSCRIPTION FACTOR (EUROFUNG)"/>
    <property type="match status" value="1"/>
</dbReference>
<evidence type="ECO:0000259" key="7">
    <source>
        <dbReference type="PROSITE" id="PS50048"/>
    </source>
</evidence>
<dbReference type="AlphaFoldDB" id="A0AAD4CFK4"/>
<evidence type="ECO:0000313" key="8">
    <source>
        <dbReference type="EMBL" id="KAF9885353.1"/>
    </source>
</evidence>
<feature type="domain" description="Zn(2)-C6 fungal-type" evidence="7">
    <location>
        <begin position="15"/>
        <end position="46"/>
    </location>
</feature>
<evidence type="ECO:0000256" key="4">
    <source>
        <dbReference type="ARBA" id="ARBA00023163"/>
    </source>
</evidence>
<organism evidence="8 9">
    <name type="scientific">Aspergillus nanangensis</name>
    <dbReference type="NCBI Taxonomy" id="2582783"/>
    <lineage>
        <taxon>Eukaryota</taxon>
        <taxon>Fungi</taxon>
        <taxon>Dikarya</taxon>
        <taxon>Ascomycota</taxon>
        <taxon>Pezizomycotina</taxon>
        <taxon>Eurotiomycetes</taxon>
        <taxon>Eurotiomycetidae</taxon>
        <taxon>Eurotiales</taxon>
        <taxon>Aspergillaceae</taxon>
        <taxon>Aspergillus</taxon>
        <taxon>Aspergillus subgen. Circumdati</taxon>
    </lineage>
</organism>
<dbReference type="PROSITE" id="PS50048">
    <property type="entry name" value="ZN2_CY6_FUNGAL_2"/>
    <property type="match status" value="1"/>
</dbReference>
<keyword evidence="5" id="KW-0539">Nucleus</keyword>
<dbReference type="InterPro" id="IPR052073">
    <property type="entry name" value="Amide_Lactam_Regulators"/>
</dbReference>